<dbReference type="AlphaFoldDB" id="A0A0E2Q5H7"/>
<organism evidence="2 3">
    <name type="scientific">Streptococcus thermophilus M17PTZA496</name>
    <dbReference type="NCBI Taxonomy" id="1433289"/>
    <lineage>
        <taxon>Bacteria</taxon>
        <taxon>Bacillati</taxon>
        <taxon>Bacillota</taxon>
        <taxon>Bacilli</taxon>
        <taxon>Lactobacillales</taxon>
        <taxon>Streptococcaceae</taxon>
        <taxon>Streptococcus</taxon>
    </lineage>
</organism>
<dbReference type="RefSeq" id="WP_084828551.1">
    <property type="nucleotide sequence ID" value="NZ_CM002372.1"/>
</dbReference>
<dbReference type="PATRIC" id="fig|1433289.7.peg.546"/>
<feature type="domain" description="PSP1 C-terminal" evidence="1">
    <location>
        <begin position="60"/>
        <end position="145"/>
    </location>
</feature>
<reference evidence="3" key="1">
    <citation type="submission" date="2013-12" db="EMBL/GenBank/DDBJ databases">
        <title>Genome sequences of Streptococcus thermophilus strains MTH17CL396 and M17PTZA496 isolated from Fontina cheese in Valle d'Aosta region (Italy).</title>
        <authorList>
            <person name="Treu L."/>
            <person name="Giacomini A."/>
            <person name="Corich V."/>
            <person name="Vendramin V."/>
            <person name="Bovo B."/>
        </authorList>
    </citation>
    <scope>NUCLEOTIDE SEQUENCE [LARGE SCALE GENOMIC DNA]</scope>
    <source>
        <strain evidence="3">M17PTZA496</strain>
    </source>
</reference>
<dbReference type="PANTHER" id="PTHR43830:SF3">
    <property type="entry name" value="PROTEIN PSP1"/>
    <property type="match status" value="1"/>
</dbReference>
<dbReference type="Proteomes" id="UP000024559">
    <property type="component" value="Chromosome"/>
</dbReference>
<dbReference type="EMBL" id="AZJT01000018">
    <property type="protein sequence ID" value="ETW91262.1"/>
    <property type="molecule type" value="Genomic_DNA"/>
</dbReference>
<dbReference type="GO" id="GO:0005737">
    <property type="term" value="C:cytoplasm"/>
    <property type="evidence" value="ECO:0007669"/>
    <property type="project" value="TreeGrafter"/>
</dbReference>
<name>A0A0E2Q5H7_STRTR</name>
<evidence type="ECO:0000313" key="3">
    <source>
        <dbReference type="Proteomes" id="UP000024559"/>
    </source>
</evidence>
<evidence type="ECO:0000259" key="1">
    <source>
        <dbReference type="PROSITE" id="PS51411"/>
    </source>
</evidence>
<comment type="caution">
    <text evidence="2">The sequence shown here is derived from an EMBL/GenBank/DDBJ whole genome shotgun (WGS) entry which is preliminary data.</text>
</comment>
<dbReference type="NCBIfam" id="NF041131">
    <property type="entry name" value="RicT_YaaT_fam"/>
    <property type="match status" value="1"/>
</dbReference>
<protein>
    <submittedName>
        <fullName evidence="2">Signal peptidase II</fullName>
    </submittedName>
</protein>
<dbReference type="InterPro" id="IPR047767">
    <property type="entry name" value="PSP1-like"/>
</dbReference>
<dbReference type="Pfam" id="PF04468">
    <property type="entry name" value="PSP1"/>
    <property type="match status" value="1"/>
</dbReference>
<dbReference type="PROSITE" id="PS51411">
    <property type="entry name" value="PSP1_C"/>
    <property type="match status" value="1"/>
</dbReference>
<dbReference type="PANTHER" id="PTHR43830">
    <property type="entry name" value="PROTEIN PSP1"/>
    <property type="match status" value="1"/>
</dbReference>
<gene>
    <name evidence="2" type="ORF">X841_02745</name>
</gene>
<evidence type="ECO:0000313" key="2">
    <source>
        <dbReference type="EMBL" id="ETW91262.1"/>
    </source>
</evidence>
<proteinExistence type="predicted"/>
<dbReference type="HOGENOM" id="CLU_033149_2_0_9"/>
<dbReference type="InterPro" id="IPR007557">
    <property type="entry name" value="PSP1_C"/>
</dbReference>
<accession>A0A0E2Q5H7</accession>
<sequence>MTEVIGIKFEETGAVEYVVPDKNYAKDDFVVVLEKKDKRLAQVVMENTDFPEVSLPADLNRVEGLAGEKDFARYDENLLKAEKSMGVVADLIAQNQLDMRVVDIVFPLNSSYVRISFVAEKRVDFRQLLKDLATYFKTHIELRQISSREESKIYGGLGPCGRALCCSSFLGEFPPVSIKMAKNQSLSLNSGKMNGVCGRLMCCLSYEDDFYRDSKASYPDLGDEIETKDGTGQVIAIDVIAGTVKVMFEKGGAPLTYGVEEVQLNGKA</sequence>